<evidence type="ECO:0000313" key="1">
    <source>
        <dbReference type="EMBL" id="ABQ87790.1"/>
    </source>
</evidence>
<dbReference type="Proteomes" id="UP000001992">
    <property type="component" value="Chromosome"/>
</dbReference>
<name>A5UNL2_METS3</name>
<dbReference type="Gene3D" id="2.60.40.10">
    <property type="entry name" value="Immunoglobulins"/>
    <property type="match status" value="2"/>
</dbReference>
<dbReference type="Gene3D" id="2.160.20.10">
    <property type="entry name" value="Single-stranded right-handed beta-helix, Pectin lyase-like"/>
    <property type="match status" value="1"/>
</dbReference>
<reference evidence="1 2" key="1">
    <citation type="journal article" date="2007" name="Proc. Natl. Acad. Sci. U.S.A.">
        <title>Genomic and metabolic adaptations of Methanobrevibacter smithii to the human gut.</title>
        <authorList>
            <person name="Samuel B.S."/>
            <person name="Hansen E.E."/>
            <person name="Manchester J.K."/>
            <person name="Coutinho P.M."/>
            <person name="Henrissat B."/>
            <person name="Fulton R."/>
            <person name="Latreille P."/>
            <person name="Kim K."/>
            <person name="Wilson R.K."/>
            <person name="Gordon J.I."/>
        </authorList>
    </citation>
    <scope>NUCLEOTIDE SEQUENCE [LARGE SCALE GENOMIC DNA]</scope>
    <source>
        <strain evidence="2">ATCC 35061 / DSM 861 / OCM 144 / PS</strain>
    </source>
</reference>
<dbReference type="BioCyc" id="MSMI420247:GHWZ-1625-MONOMER"/>
<dbReference type="EMBL" id="CP000678">
    <property type="protein sequence ID" value="ABQ87790.1"/>
    <property type="molecule type" value="Genomic_DNA"/>
</dbReference>
<dbReference type="AlphaFoldDB" id="A5UNL2"/>
<protein>
    <submittedName>
        <fullName evidence="1">Adhesin-like protein</fullName>
    </submittedName>
</protein>
<dbReference type="SUPFAM" id="SSF51126">
    <property type="entry name" value="Pectin lyase-like"/>
    <property type="match status" value="2"/>
</dbReference>
<accession>A5UNL2</accession>
<dbReference type="InterPro" id="IPR011050">
    <property type="entry name" value="Pectin_lyase_fold/virulence"/>
</dbReference>
<dbReference type="PATRIC" id="fig|420247.28.peg.1575"/>
<dbReference type="EnsemblBacteria" id="ABQ87790">
    <property type="protein sequence ID" value="ABQ87790"/>
    <property type="gene ID" value="Msm_1585"/>
</dbReference>
<dbReference type="HOGENOM" id="CLU_252242_0_0_2"/>
<organism evidence="1 2">
    <name type="scientific">Methanobrevibacter smithii (strain ATCC 35061 / DSM 861 / OCM 144 / PS)</name>
    <dbReference type="NCBI Taxonomy" id="420247"/>
    <lineage>
        <taxon>Archaea</taxon>
        <taxon>Methanobacteriati</taxon>
        <taxon>Methanobacteriota</taxon>
        <taxon>Methanomada group</taxon>
        <taxon>Methanobacteria</taxon>
        <taxon>Methanobacteriales</taxon>
        <taxon>Methanobacteriaceae</taxon>
        <taxon>Methanobrevibacter</taxon>
    </lineage>
</organism>
<keyword evidence="2" id="KW-1185">Reference proteome</keyword>
<dbReference type="STRING" id="420247.Msm_1585"/>
<proteinExistence type="predicted"/>
<dbReference type="InterPro" id="IPR013783">
    <property type="entry name" value="Ig-like_fold"/>
</dbReference>
<dbReference type="Gene3D" id="3.30.1910.20">
    <property type="entry name" value="asparaginyl-tRNA synthetase, N-terminal domain"/>
    <property type="match status" value="1"/>
</dbReference>
<dbReference type="eggNOG" id="arCOG02486">
    <property type="taxonomic scope" value="Archaea"/>
</dbReference>
<sequence>MRCFMRKKFLTVFFILLFLLCLSVVSATDENTNSSIVAQDYDGNEFYVDLGGDDSNSGQLNSPFNSINKAVEVSNPRDNVVIHLGEGTFEGNGNVMISINKAHLSQGGSITIVGAGADKTIIKGSSAYYAFNIYADSVVTLRDLSIVDCKSVEGGAICNSGTLLVDNCIFRNNFAFNTGGAISSIENGDCKIYNSVFINNSVTCNDEYGNANGGAVYSLKSDLLVDSCRFVGNFAKGNCLNAISGGAIYVGTYLNNVPSVKNSNFINNYVVSTNFRTNWEYAKGGSIYMINCNLFNDSFINSSVTGNNGVGGSYYSEPKYLNSISNILRINSSVNGVLESNIYPADYDGKYSNEVVVYVSVNGNDENGNGSFNNPYATIANAIAKSAGNVYNLKVYLLDGIYSGAGNTNISLPSSMNIQIAAIGSKVIIDGSGSNWFAANERSISGFKYVLSNLNLINFKAKSTGYKKENNIGVISNYADLTIDNCIFKNIAGSSISNYDLANLKVINSSFVDSKHLGFYGGVLFNYDANARFYNCIVNNYSSTDIFYSTAVNTENVYLEFFNSTFKNLKSFDSRCKFLGASNTNVTMSYVNYADNDCNFAVAYDKSFVKIDNSVFKNSNWLSGSVNGMIWNVYNSSFININSLTFSSINDYKSNFNGCLFDGGNVEFRGNTITVGNSSFYNNKVIIVNNDNQKGNLDFNYNYWIDETPKNMIDTTANVKLNYWIVKHLSAENLFNDSYKVVISYKLFDGSDYKDYDVRYVPIKPVRFTLITSKGSNSLDSGTLINDIFEFINTANDDRNVVVSFTDNTKLNITLYNQHKVDTNIDLSQKTAKIWDIVEINVNIKDNKTGLAVDFGIVEIYLNNKLISSNNVTGLTISKSITVDESKSFYNISVIYKGNNKYANSSNSAILRISSIPLETVIISKDLTKYYKNGSQFDVVLKDVLGNVLVGKIVKITINGVTYNKITNDKGEARLSINLFPGVYNITVLFEDDDNYVKSLNTNKIVVLSKIITKFVDNNKFIVKLVNDDGTPKTNASLAIIANGVQYNRITNGSGEARLNVRLNPNNYIFAVTDGQEVVSSSVNVLSTIETSDISMFYKDGTKYSVKLCDLDGNIMPNKNVAITINGVTYNKVTDSNGVAYLNINLNPGVYGISASYDGKTVYNTISIAAMPVTIVSSSVNIQQGTFYKVKFSDALSNPIIGQKVGMLVNGVMYYRETDDLGVASIKINLNPGHYMITSGLLSNAYEAKTMNNIITVSGGYL</sequence>
<dbReference type="InterPro" id="IPR012334">
    <property type="entry name" value="Pectin_lyas_fold"/>
</dbReference>
<gene>
    <name evidence="1" type="ordered locus">Msm_1585</name>
</gene>
<dbReference type="eggNOG" id="arCOG02555">
    <property type="taxonomic scope" value="Archaea"/>
</dbReference>
<evidence type="ECO:0000313" key="2">
    <source>
        <dbReference type="Proteomes" id="UP000001992"/>
    </source>
</evidence>
<dbReference type="KEGG" id="msi:Msm_1585"/>